<feature type="transmembrane region" description="Helical" evidence="6">
    <location>
        <begin position="366"/>
        <end position="385"/>
    </location>
</feature>
<keyword evidence="4 6" id="KW-1133">Transmembrane helix</keyword>
<gene>
    <name evidence="8" type="ORF">A5481_22535</name>
</gene>
<evidence type="ECO:0000256" key="2">
    <source>
        <dbReference type="ARBA" id="ARBA00022448"/>
    </source>
</evidence>
<evidence type="ECO:0000256" key="5">
    <source>
        <dbReference type="ARBA" id="ARBA00023136"/>
    </source>
</evidence>
<dbReference type="Gene3D" id="1.20.1250.20">
    <property type="entry name" value="MFS general substrate transporter like domains"/>
    <property type="match status" value="2"/>
</dbReference>
<dbReference type="Proteomes" id="UP000078316">
    <property type="component" value="Unassembled WGS sequence"/>
</dbReference>
<dbReference type="AlphaFoldDB" id="A0A179S375"/>
<feature type="domain" description="Major facilitator superfamily (MFS) profile" evidence="7">
    <location>
        <begin position="23"/>
        <end position="429"/>
    </location>
</feature>
<feature type="transmembrane region" description="Helical" evidence="6">
    <location>
        <begin position="57"/>
        <end position="76"/>
    </location>
</feature>
<comment type="subcellular location">
    <subcellularLocation>
        <location evidence="1">Membrane</location>
        <topology evidence="1">Multi-pass membrane protein</topology>
    </subcellularLocation>
</comment>
<proteinExistence type="predicted"/>
<evidence type="ECO:0000259" key="7">
    <source>
        <dbReference type="PROSITE" id="PS50850"/>
    </source>
</evidence>
<comment type="caution">
    <text evidence="8">The sequence shown here is derived from an EMBL/GenBank/DDBJ whole genome shotgun (WGS) entry which is preliminary data.</text>
</comment>
<reference evidence="8 9" key="1">
    <citation type="submission" date="2016-04" db="EMBL/GenBank/DDBJ databases">
        <authorList>
            <person name="Evans L.H."/>
            <person name="Alamgir A."/>
            <person name="Owens N."/>
            <person name="Weber N.D."/>
            <person name="Virtaneva K."/>
            <person name="Barbian K."/>
            <person name="Babar A."/>
            <person name="Rosenke K."/>
        </authorList>
    </citation>
    <scope>NUCLEOTIDE SEQUENCE [LARGE SCALE GENOMIC DNA]</scope>
    <source>
        <strain evidence="8 9">PMB02</strain>
    </source>
</reference>
<dbReference type="SUPFAM" id="SSF103473">
    <property type="entry name" value="MFS general substrate transporter"/>
    <property type="match status" value="1"/>
</dbReference>
<dbReference type="InterPro" id="IPR036259">
    <property type="entry name" value="MFS_trans_sf"/>
</dbReference>
<dbReference type="Pfam" id="PF07690">
    <property type="entry name" value="MFS_1"/>
    <property type="match status" value="1"/>
</dbReference>
<keyword evidence="2" id="KW-0813">Transport</keyword>
<dbReference type="CDD" id="cd17319">
    <property type="entry name" value="MFS_ExuT_GudP_like"/>
    <property type="match status" value="1"/>
</dbReference>
<feature type="transmembrane region" description="Helical" evidence="6">
    <location>
        <begin position="113"/>
        <end position="135"/>
    </location>
</feature>
<dbReference type="STRING" id="427683.A5481_22535"/>
<evidence type="ECO:0000256" key="3">
    <source>
        <dbReference type="ARBA" id="ARBA00022692"/>
    </source>
</evidence>
<evidence type="ECO:0000256" key="1">
    <source>
        <dbReference type="ARBA" id="ARBA00004141"/>
    </source>
</evidence>
<dbReference type="EMBL" id="LWHQ01000046">
    <property type="protein sequence ID" value="OAS20263.1"/>
    <property type="molecule type" value="Genomic_DNA"/>
</dbReference>
<evidence type="ECO:0000313" key="8">
    <source>
        <dbReference type="EMBL" id="OAS20263.1"/>
    </source>
</evidence>
<protein>
    <submittedName>
        <fullName evidence="8">MFS transporter</fullName>
    </submittedName>
</protein>
<feature type="transmembrane region" description="Helical" evidence="6">
    <location>
        <begin position="405"/>
        <end position="424"/>
    </location>
</feature>
<organism evidence="8 9">
    <name type="scientific">Methylobacterium platani</name>
    <dbReference type="NCBI Taxonomy" id="427683"/>
    <lineage>
        <taxon>Bacteria</taxon>
        <taxon>Pseudomonadati</taxon>
        <taxon>Pseudomonadota</taxon>
        <taxon>Alphaproteobacteria</taxon>
        <taxon>Hyphomicrobiales</taxon>
        <taxon>Methylobacteriaceae</taxon>
        <taxon>Methylobacterium</taxon>
    </lineage>
</organism>
<dbReference type="PANTHER" id="PTHR43791">
    <property type="entry name" value="PERMEASE-RELATED"/>
    <property type="match status" value="1"/>
</dbReference>
<dbReference type="OrthoDB" id="9773957at2"/>
<feature type="transmembrane region" description="Helical" evidence="6">
    <location>
        <begin position="341"/>
        <end position="359"/>
    </location>
</feature>
<name>A0A179S375_9HYPH</name>
<feature type="transmembrane region" description="Helical" evidence="6">
    <location>
        <begin position="147"/>
        <end position="169"/>
    </location>
</feature>
<evidence type="ECO:0000256" key="4">
    <source>
        <dbReference type="ARBA" id="ARBA00022989"/>
    </source>
</evidence>
<dbReference type="PROSITE" id="PS50850">
    <property type="entry name" value="MFS"/>
    <property type="match status" value="1"/>
</dbReference>
<feature type="transmembrane region" description="Helical" evidence="6">
    <location>
        <begin position="282"/>
        <end position="304"/>
    </location>
</feature>
<dbReference type="PANTHER" id="PTHR43791:SF30">
    <property type="entry name" value="INNER MEMBRANE TRANSPORT PROTEIN RHMT"/>
    <property type="match status" value="1"/>
</dbReference>
<feature type="transmembrane region" description="Helical" evidence="6">
    <location>
        <begin position="88"/>
        <end position="107"/>
    </location>
</feature>
<dbReference type="InterPro" id="IPR020846">
    <property type="entry name" value="MFS_dom"/>
</dbReference>
<dbReference type="RefSeq" id="WP_048433624.1">
    <property type="nucleotide sequence ID" value="NZ_LWHQ01000046.1"/>
</dbReference>
<sequence length="449" mass="47327">MTAAIAPAPTETGAAVATARRRLVPFLVLMYLLAYLDRANVAYAKQALQLSTGISEAAFAFAAGIFFVGYAVFELPSNLILHRIGARVWLSRIMVTWGLLAAAMAFVQGDTSFWILRVLLGIAEAGFFPGVLLYLTYWFPARERAQILGLFYLSQPLCFILGGPISGVLLDLHGAFGLHGWQLMFVVEGLAASLVGIWAYVYLTDRPRDAAWMPVRQQAALEAALATENAAKSAHGAVRLGAIFRNPLLLHFALTYFAIAICGYGIAFYLPAQVSALLGTKIGLTVTLVTSIPWLCAFAVSAFWPGLAQRTGRRRLFAVVSLLCAGLGMIASGYLPPLVAVMALCVSVAGLISAQPIFWTFPMGYFGGFAAAGGIAIINAIGNLGGFVAPNLKVAAEGWAGTSLAGLWVIGGGALLASLLVALIPARAELAAPEDETRDGTVASKGALA</sequence>
<keyword evidence="5 6" id="KW-0472">Membrane</keyword>
<feature type="transmembrane region" description="Helical" evidence="6">
    <location>
        <begin position="248"/>
        <end position="270"/>
    </location>
</feature>
<dbReference type="FunFam" id="1.20.1250.20:FF:000018">
    <property type="entry name" value="MFS transporter permease"/>
    <property type="match status" value="1"/>
</dbReference>
<feature type="transmembrane region" description="Helical" evidence="6">
    <location>
        <begin position="181"/>
        <end position="203"/>
    </location>
</feature>
<dbReference type="GO" id="GO:0005886">
    <property type="term" value="C:plasma membrane"/>
    <property type="evidence" value="ECO:0007669"/>
    <property type="project" value="TreeGrafter"/>
</dbReference>
<keyword evidence="3 6" id="KW-0812">Transmembrane</keyword>
<feature type="transmembrane region" description="Helical" evidence="6">
    <location>
        <begin position="316"/>
        <end position="335"/>
    </location>
</feature>
<evidence type="ECO:0000256" key="6">
    <source>
        <dbReference type="SAM" id="Phobius"/>
    </source>
</evidence>
<dbReference type="InterPro" id="IPR011701">
    <property type="entry name" value="MFS"/>
</dbReference>
<accession>A0A179S375</accession>
<dbReference type="GO" id="GO:0022857">
    <property type="term" value="F:transmembrane transporter activity"/>
    <property type="evidence" value="ECO:0007669"/>
    <property type="project" value="InterPro"/>
</dbReference>
<evidence type="ECO:0000313" key="9">
    <source>
        <dbReference type="Proteomes" id="UP000078316"/>
    </source>
</evidence>